<protein>
    <submittedName>
        <fullName evidence="1">Uncharacterized protein</fullName>
    </submittedName>
</protein>
<organism evidence="1 2">
    <name type="scientific">Petrocella atlantisensis</name>
    <dbReference type="NCBI Taxonomy" id="2173034"/>
    <lineage>
        <taxon>Bacteria</taxon>
        <taxon>Bacillati</taxon>
        <taxon>Bacillota</taxon>
        <taxon>Clostridia</taxon>
        <taxon>Lachnospirales</taxon>
        <taxon>Vallitaleaceae</taxon>
        <taxon>Petrocella</taxon>
    </lineage>
</organism>
<dbReference type="KEGG" id="cbar:PATL70BA_0798"/>
<accession>A0A3P7S187</accession>
<gene>
    <name evidence="1" type="ORF">PATL70BA_0798</name>
</gene>
<dbReference type="RefSeq" id="WP_125136141.1">
    <property type="nucleotide sequence ID" value="NZ_LR130778.1"/>
</dbReference>
<dbReference type="Gene3D" id="3.90.79.10">
    <property type="entry name" value="Nucleoside Triphosphate Pyrophosphohydrolase"/>
    <property type="match status" value="1"/>
</dbReference>
<dbReference type="EMBL" id="LR130778">
    <property type="protein sequence ID" value="VDN46669.1"/>
    <property type="molecule type" value="Genomic_DNA"/>
</dbReference>
<sequence>MIFTSINIIQEIYEETGAIKHNPKAICDYSVESANGKRYGRLYCGQIEAFKGELEYEIEEIMFSDEMPSRLTYADIQPVLLEEVKRRIRSENNETK</sequence>
<name>A0A3P7S187_9FIRM</name>
<dbReference type="AlphaFoldDB" id="A0A3P7S187"/>
<evidence type="ECO:0000313" key="1">
    <source>
        <dbReference type="EMBL" id="VDN46669.1"/>
    </source>
</evidence>
<dbReference type="OrthoDB" id="9131041at2"/>
<dbReference type="Proteomes" id="UP000279029">
    <property type="component" value="Chromosome"/>
</dbReference>
<reference evidence="1 2" key="1">
    <citation type="submission" date="2018-09" db="EMBL/GenBank/DDBJ databases">
        <authorList>
            <person name="Postec A."/>
        </authorList>
    </citation>
    <scope>NUCLEOTIDE SEQUENCE [LARGE SCALE GENOMIC DNA]</scope>
    <source>
        <strain evidence="1">70B-A</strain>
    </source>
</reference>
<proteinExistence type="predicted"/>
<keyword evidence="2" id="KW-1185">Reference proteome</keyword>
<evidence type="ECO:0000313" key="2">
    <source>
        <dbReference type="Proteomes" id="UP000279029"/>
    </source>
</evidence>